<evidence type="ECO:0000259" key="1">
    <source>
        <dbReference type="SMART" id="SM00694"/>
    </source>
</evidence>
<gene>
    <name evidence="2" type="ORF">FWILDA_LOCUS6400</name>
</gene>
<dbReference type="GO" id="GO:0005778">
    <property type="term" value="C:peroxisomal membrane"/>
    <property type="evidence" value="ECO:0007669"/>
    <property type="project" value="UniProtKB-ARBA"/>
</dbReference>
<dbReference type="AlphaFoldDB" id="A0A9W4SL68"/>
<dbReference type="EMBL" id="CAMKVN010001154">
    <property type="protein sequence ID" value="CAI2174060.1"/>
    <property type="molecule type" value="Genomic_DNA"/>
</dbReference>
<evidence type="ECO:0000313" key="3">
    <source>
        <dbReference type="Proteomes" id="UP001153678"/>
    </source>
</evidence>
<dbReference type="SMART" id="SM00694">
    <property type="entry name" value="DysFC"/>
    <property type="match status" value="1"/>
</dbReference>
<dbReference type="OrthoDB" id="72441at2759"/>
<dbReference type="Pfam" id="PF06398">
    <property type="entry name" value="Pex24p"/>
    <property type="match status" value="1"/>
</dbReference>
<comment type="caution">
    <text evidence="2">The sequence shown here is derived from an EMBL/GenBank/DDBJ whole genome shotgun (WGS) entry which is preliminary data.</text>
</comment>
<keyword evidence="3" id="KW-1185">Reference proteome</keyword>
<reference evidence="2" key="1">
    <citation type="submission" date="2022-08" db="EMBL/GenBank/DDBJ databases">
        <authorList>
            <person name="Kallberg Y."/>
            <person name="Tangrot J."/>
            <person name="Rosling A."/>
        </authorList>
    </citation>
    <scope>NUCLEOTIDE SEQUENCE</scope>
    <source>
        <strain evidence="2">Wild A</strain>
    </source>
</reference>
<dbReference type="InterPro" id="IPR010482">
    <property type="entry name" value="TECPR1-like_DysF"/>
</dbReference>
<dbReference type="PANTHER" id="PTHR23250:SF1">
    <property type="entry name" value="TECTONIN BETA-PROPELLER REPEAT-CONTAINING PROTEIN 1"/>
    <property type="match status" value="1"/>
</dbReference>
<name>A0A9W4SL68_9GLOM</name>
<organism evidence="2 3">
    <name type="scientific">Funneliformis geosporum</name>
    <dbReference type="NCBI Taxonomy" id="1117311"/>
    <lineage>
        <taxon>Eukaryota</taxon>
        <taxon>Fungi</taxon>
        <taxon>Fungi incertae sedis</taxon>
        <taxon>Mucoromycota</taxon>
        <taxon>Glomeromycotina</taxon>
        <taxon>Glomeromycetes</taxon>
        <taxon>Glomerales</taxon>
        <taxon>Glomeraceae</taxon>
        <taxon>Funneliformis</taxon>
    </lineage>
</organism>
<protein>
    <submittedName>
        <fullName evidence="2">18605_t:CDS:1</fullName>
    </submittedName>
</protein>
<dbReference type="InterPro" id="IPR006614">
    <property type="entry name" value="Peroxin/Ferlin"/>
</dbReference>
<feature type="domain" description="Peroxin/Ferlin" evidence="1">
    <location>
        <begin position="124"/>
        <end position="159"/>
    </location>
</feature>
<dbReference type="Proteomes" id="UP001153678">
    <property type="component" value="Unassembled WGS sequence"/>
</dbReference>
<dbReference type="InterPro" id="IPR051513">
    <property type="entry name" value="Tectonin_beta-prop"/>
</dbReference>
<dbReference type="PANTHER" id="PTHR23250">
    <property type="entry name" value="DYSFERLIN-RELATED"/>
    <property type="match status" value="1"/>
</dbReference>
<proteinExistence type="predicted"/>
<evidence type="ECO:0000313" key="2">
    <source>
        <dbReference type="EMBL" id="CAI2174060.1"/>
    </source>
</evidence>
<dbReference type="GO" id="GO:0007031">
    <property type="term" value="P:peroxisome organization"/>
    <property type="evidence" value="ECO:0007669"/>
    <property type="project" value="UniProtKB-ARBA"/>
</dbReference>
<sequence>METDEKPSSTYLGIDLDRSKKLKKFNSIKIIREQGNEEIINEQTTKTKEHDYDILYENQRGLFLFGLPKFSSKALNQVDPSAWTDRKQKYSPMDIYNFQLPDPTWEWVHKEWLIDMSGDVDEEGWEYAFNFHSSSWHGCYQPLRSFVRRRRWIRLRRKKGVKDGSVPIIPKRTYLESDEKFDDFEELWRQVKISRLDREKLKYINDYINNGGDLNKFHDRLSDFVGIFDHQESSKKFLEVLPANSPYMLKYFSDIRELLDHVKQNINNVEIQKKISKGKEKQI</sequence>
<accession>A0A9W4SL68</accession>